<evidence type="ECO:0000313" key="11">
    <source>
        <dbReference type="Proteomes" id="UP000030680"/>
    </source>
</evidence>
<dbReference type="Gramene" id="EME26739">
    <property type="protein sequence ID" value="EME26739"/>
    <property type="gene ID" value="Gasu_56370"/>
</dbReference>
<feature type="domain" description="Trigger factor C-terminal" evidence="9">
    <location>
        <begin position="371"/>
        <end position="524"/>
    </location>
</feature>
<evidence type="ECO:0000259" key="9">
    <source>
        <dbReference type="Pfam" id="PF05698"/>
    </source>
</evidence>
<dbReference type="RefSeq" id="XP_005703259.1">
    <property type="nucleotide sequence ID" value="XM_005703202.1"/>
</dbReference>
<dbReference type="InterPro" id="IPR008880">
    <property type="entry name" value="Trigger_fac_C"/>
</dbReference>
<evidence type="ECO:0000259" key="8">
    <source>
        <dbReference type="Pfam" id="PF05697"/>
    </source>
</evidence>
<dbReference type="InterPro" id="IPR005215">
    <property type="entry name" value="Trig_fac"/>
</dbReference>
<dbReference type="KEGG" id="gsl:Gasu_56370"/>
<dbReference type="GO" id="GO:0044183">
    <property type="term" value="F:protein folding chaperone"/>
    <property type="evidence" value="ECO:0007669"/>
    <property type="project" value="TreeGrafter"/>
</dbReference>
<feature type="domain" description="Trigger factor ribosome-binding bacterial" evidence="8">
    <location>
        <begin position="95"/>
        <end position="241"/>
    </location>
</feature>
<keyword evidence="4" id="KW-0697">Rotamase</keyword>
<evidence type="ECO:0000313" key="10">
    <source>
        <dbReference type="EMBL" id="EME26739.1"/>
    </source>
</evidence>
<dbReference type="Pfam" id="PF05697">
    <property type="entry name" value="Trigger_N"/>
    <property type="match status" value="1"/>
</dbReference>
<dbReference type="GeneID" id="17085694"/>
<dbReference type="InterPro" id="IPR037041">
    <property type="entry name" value="Trigger_fac_C_sf"/>
</dbReference>
<reference evidence="11" key="1">
    <citation type="journal article" date="2013" name="Science">
        <title>Gene transfer from bacteria and archaea facilitated evolution of an extremophilic eukaryote.</title>
        <authorList>
            <person name="Schonknecht G."/>
            <person name="Chen W.H."/>
            <person name="Ternes C.M."/>
            <person name="Barbier G.G."/>
            <person name="Shrestha R.P."/>
            <person name="Stanke M."/>
            <person name="Brautigam A."/>
            <person name="Baker B.J."/>
            <person name="Banfield J.F."/>
            <person name="Garavito R.M."/>
            <person name="Carr K."/>
            <person name="Wilkerson C."/>
            <person name="Rensing S.A."/>
            <person name="Gagneul D."/>
            <person name="Dickenson N.E."/>
            <person name="Oesterhelt C."/>
            <person name="Lercher M.J."/>
            <person name="Weber A.P."/>
        </authorList>
    </citation>
    <scope>NUCLEOTIDE SEQUENCE [LARGE SCALE GENOMIC DNA]</scope>
    <source>
        <strain evidence="11">074W</strain>
    </source>
</reference>
<dbReference type="PANTHER" id="PTHR30560:SF3">
    <property type="entry name" value="TRIGGER FACTOR-LIKE PROTEIN TIG, CHLOROPLASTIC"/>
    <property type="match status" value="1"/>
</dbReference>
<dbReference type="InterPro" id="IPR008881">
    <property type="entry name" value="Trigger_fac_ribosome-bd_bac"/>
</dbReference>
<gene>
    <name evidence="10" type="ORF">Gasu_56370</name>
</gene>
<dbReference type="STRING" id="130081.M2XTI8"/>
<keyword evidence="7" id="KW-0175">Coiled coil</keyword>
<evidence type="ECO:0000256" key="4">
    <source>
        <dbReference type="ARBA" id="ARBA00023110"/>
    </source>
</evidence>
<dbReference type="NCBIfam" id="TIGR00115">
    <property type="entry name" value="tig"/>
    <property type="match status" value="1"/>
</dbReference>
<evidence type="ECO:0000256" key="5">
    <source>
        <dbReference type="ARBA" id="ARBA00023186"/>
    </source>
</evidence>
<keyword evidence="5" id="KW-0143">Chaperone</keyword>
<dbReference type="Pfam" id="PF05698">
    <property type="entry name" value="Trigger_C"/>
    <property type="match status" value="1"/>
</dbReference>
<dbReference type="GO" id="GO:0003755">
    <property type="term" value="F:peptidyl-prolyl cis-trans isomerase activity"/>
    <property type="evidence" value="ECO:0007669"/>
    <property type="project" value="UniProtKB-KW"/>
</dbReference>
<accession>M2XTI8</accession>
<keyword evidence="6" id="KW-0413">Isomerase</keyword>
<dbReference type="OrthoDB" id="3366at2759"/>
<proteinExistence type="inferred from homology"/>
<comment type="similarity">
    <text evidence="2">Belongs to the FKBP-type PPIase family. Tig subfamily.</text>
</comment>
<dbReference type="InterPro" id="IPR036611">
    <property type="entry name" value="Trigger_fac_ribosome-bd_sf"/>
</dbReference>
<dbReference type="Gene3D" id="3.10.50.40">
    <property type="match status" value="1"/>
</dbReference>
<dbReference type="Gene3D" id="1.10.3120.10">
    <property type="entry name" value="Trigger factor, C-terminal domain"/>
    <property type="match status" value="1"/>
</dbReference>
<dbReference type="eggNOG" id="ENOG502QUET">
    <property type="taxonomic scope" value="Eukaryota"/>
</dbReference>
<dbReference type="SUPFAM" id="SSF54534">
    <property type="entry name" value="FKBP-like"/>
    <property type="match status" value="1"/>
</dbReference>
<dbReference type="EMBL" id="KB454543">
    <property type="protein sequence ID" value="EME26739.1"/>
    <property type="molecule type" value="Genomic_DNA"/>
</dbReference>
<comment type="catalytic activity">
    <reaction evidence="1">
        <text>[protein]-peptidylproline (omega=180) = [protein]-peptidylproline (omega=0)</text>
        <dbReference type="Rhea" id="RHEA:16237"/>
        <dbReference type="Rhea" id="RHEA-COMP:10747"/>
        <dbReference type="Rhea" id="RHEA-COMP:10748"/>
        <dbReference type="ChEBI" id="CHEBI:83833"/>
        <dbReference type="ChEBI" id="CHEBI:83834"/>
        <dbReference type="EC" id="5.2.1.8"/>
    </reaction>
</comment>
<organism evidence="10 11">
    <name type="scientific">Galdieria sulphuraria</name>
    <name type="common">Red alga</name>
    <dbReference type="NCBI Taxonomy" id="130081"/>
    <lineage>
        <taxon>Eukaryota</taxon>
        <taxon>Rhodophyta</taxon>
        <taxon>Bangiophyceae</taxon>
        <taxon>Galdieriales</taxon>
        <taxon>Galdieriaceae</taxon>
        <taxon>Galdieria</taxon>
    </lineage>
</organism>
<feature type="coiled-coil region" evidence="7">
    <location>
        <begin position="482"/>
        <end position="509"/>
    </location>
</feature>
<evidence type="ECO:0000256" key="7">
    <source>
        <dbReference type="SAM" id="Coils"/>
    </source>
</evidence>
<dbReference type="InterPro" id="IPR027304">
    <property type="entry name" value="Trigger_fact/SurA_dom_sf"/>
</dbReference>
<dbReference type="HAMAP" id="MF_00303">
    <property type="entry name" value="Trigger_factor_Tig"/>
    <property type="match status" value="1"/>
</dbReference>
<dbReference type="GO" id="GO:0051083">
    <property type="term" value="P:'de novo' cotranslational protein folding"/>
    <property type="evidence" value="ECO:0007669"/>
    <property type="project" value="TreeGrafter"/>
</dbReference>
<evidence type="ECO:0000256" key="3">
    <source>
        <dbReference type="ARBA" id="ARBA00013194"/>
    </source>
</evidence>
<dbReference type="Proteomes" id="UP000030680">
    <property type="component" value="Unassembled WGS sequence"/>
</dbReference>
<dbReference type="InterPro" id="IPR046357">
    <property type="entry name" value="PPIase_dom_sf"/>
</dbReference>
<protein>
    <recommendedName>
        <fullName evidence="3">peptidylprolyl isomerase</fullName>
        <ecNumber evidence="3">5.2.1.8</ecNumber>
    </recommendedName>
</protein>
<evidence type="ECO:0000256" key="1">
    <source>
        <dbReference type="ARBA" id="ARBA00000971"/>
    </source>
</evidence>
<keyword evidence="11" id="KW-1185">Reference proteome</keyword>
<dbReference type="SUPFAM" id="SSF109998">
    <property type="entry name" value="Triger factor/SurA peptide-binding domain-like"/>
    <property type="match status" value="1"/>
</dbReference>
<evidence type="ECO:0000256" key="2">
    <source>
        <dbReference type="ARBA" id="ARBA00005464"/>
    </source>
</evidence>
<dbReference type="AlphaFoldDB" id="M2XTI8"/>
<dbReference type="Gene3D" id="3.30.70.1050">
    <property type="entry name" value="Trigger factor ribosome-binding domain"/>
    <property type="match status" value="1"/>
</dbReference>
<dbReference type="GO" id="GO:0043022">
    <property type="term" value="F:ribosome binding"/>
    <property type="evidence" value="ECO:0007669"/>
    <property type="project" value="TreeGrafter"/>
</dbReference>
<dbReference type="PANTHER" id="PTHR30560">
    <property type="entry name" value="TRIGGER FACTOR CHAPERONE AND PEPTIDYL-PROLYL CIS/TRANS ISOMERASE"/>
    <property type="match status" value="1"/>
</dbReference>
<dbReference type="EC" id="5.2.1.8" evidence="3"/>
<name>M2XTI8_GALSU</name>
<evidence type="ECO:0000256" key="6">
    <source>
        <dbReference type="ARBA" id="ARBA00023235"/>
    </source>
</evidence>
<dbReference type="GO" id="GO:0015031">
    <property type="term" value="P:protein transport"/>
    <property type="evidence" value="ECO:0007669"/>
    <property type="project" value="InterPro"/>
</dbReference>
<dbReference type="SUPFAM" id="SSF102735">
    <property type="entry name" value="Trigger factor ribosome-binding domain"/>
    <property type="match status" value="1"/>
</dbReference>
<sequence>MTMMDCMRKAGLTAMWSFQSSPVLHVIRFPCRVCNKTTNHPQQFFCSQYTSFCPRKVLRLKLERGHSVRCVTRTFTCNVKTESVPDLEEQSYEIVEEKRLPGSKLCIHVRVSGFRTKQCFESQLSEYSKTAIVPGFRKGKVPRPVLINQVGSTVASKACRELIQETVRQVLTKESYTPLSKATLSDNEEEIVNTFEPGRPFSFQFVFETYPLVNFKDDYKGLHLKVNREVFQSSMVENTLLELQERNANWVTVSDETVAGHNHTVVVDIKAWYANPDGTKGASLSHLVSDSEAEVDMERGNYMEGLKEGLIGAHVGETVSIPLKFPDNAKRQDLRGISAIFDISIKELKRKELPPLDDSLVKNHTHYSSSQELRDAITKQLGVEIHKVNDSHLERALEDSLAEIVELEIPQQVAEEHSQRKFANLLTEMKEQGVGEETMNKSLTQETYQKYKQETWTATLKELKVWFALQEIARREQLVPNNEEVAQELKKVEEEMNEKEVDWAATEERIQTDLKHSKTIDFLKDHARIEYISNENI</sequence>
<dbReference type="GO" id="GO:0043335">
    <property type="term" value="P:protein unfolding"/>
    <property type="evidence" value="ECO:0007669"/>
    <property type="project" value="TreeGrafter"/>
</dbReference>
<dbReference type="OMA" id="KGIKTQF"/>